<dbReference type="Proteomes" id="UP001645859">
    <property type="component" value="Unassembled WGS sequence"/>
</dbReference>
<sequence length="289" mass="31526">MSSAPTAPREFSYVDAHRVEISATEWPVAEPIAVVQIAHGIGDHSARYAEFAQHLTGAGFAVFADDHRGHGETGRRQHGGELARLGKLGPGGLQATEDAIAQLTGIARERYPDVPVVMFAHSWGSLMAQRILNARPLLWDALVLSGSAFRTPRFMESGDLNARWAGPDANGFEWLSRDPERVDRFIADPLCFEADILKLFGVADGLRLFGKPGPGIPAQFPILIVAGAEDPLSRGDGLQRLAAAYRARGLRDVSVKIYPGARHEILNETNRDEVIADVTTWMLERVSTE</sequence>
<protein>
    <submittedName>
        <fullName evidence="2">Alpha/beta fold hydrolase</fullName>
    </submittedName>
</protein>
<reference evidence="2 3" key="1">
    <citation type="submission" date="2018-09" db="EMBL/GenBank/DDBJ databases">
        <title>Comparative genomics of Leucobacter spp.</title>
        <authorList>
            <person name="Reis A.C."/>
            <person name="Kolvenbach B.A."/>
            <person name="Corvini P.F.X."/>
            <person name="Nunes O.C."/>
        </authorList>
    </citation>
    <scope>NUCLEOTIDE SEQUENCE [LARGE SCALE GENOMIC DNA]</scope>
    <source>
        <strain evidence="2 3">TAN 31504</strain>
    </source>
</reference>
<dbReference type="PANTHER" id="PTHR11614">
    <property type="entry name" value="PHOSPHOLIPASE-RELATED"/>
    <property type="match status" value="1"/>
</dbReference>
<dbReference type="RefSeq" id="WP_202345451.1">
    <property type="nucleotide sequence ID" value="NZ_BAAAPI010000012.1"/>
</dbReference>
<dbReference type="InterPro" id="IPR051044">
    <property type="entry name" value="MAG_DAG_Lipase"/>
</dbReference>
<dbReference type="SUPFAM" id="SSF53474">
    <property type="entry name" value="alpha/beta-Hydrolases"/>
    <property type="match status" value="1"/>
</dbReference>
<dbReference type="Pfam" id="PF12146">
    <property type="entry name" value="Hydrolase_4"/>
    <property type="match status" value="1"/>
</dbReference>
<name>A0ABS1SHZ0_9MICO</name>
<dbReference type="Gene3D" id="3.40.50.1820">
    <property type="entry name" value="alpha/beta hydrolase"/>
    <property type="match status" value="1"/>
</dbReference>
<accession>A0ABS1SHZ0</accession>
<dbReference type="InterPro" id="IPR029058">
    <property type="entry name" value="AB_hydrolase_fold"/>
</dbReference>
<evidence type="ECO:0000313" key="2">
    <source>
        <dbReference type="EMBL" id="MBL3680171.1"/>
    </source>
</evidence>
<evidence type="ECO:0000313" key="3">
    <source>
        <dbReference type="Proteomes" id="UP001645859"/>
    </source>
</evidence>
<organism evidence="2 3">
    <name type="scientific">Leucobacter chromiireducens subsp. solipictus</name>
    <dbReference type="NCBI Taxonomy" id="398235"/>
    <lineage>
        <taxon>Bacteria</taxon>
        <taxon>Bacillati</taxon>
        <taxon>Actinomycetota</taxon>
        <taxon>Actinomycetes</taxon>
        <taxon>Micrococcales</taxon>
        <taxon>Microbacteriaceae</taxon>
        <taxon>Leucobacter</taxon>
    </lineage>
</organism>
<dbReference type="InterPro" id="IPR022742">
    <property type="entry name" value="Hydrolase_4"/>
</dbReference>
<keyword evidence="3" id="KW-1185">Reference proteome</keyword>
<keyword evidence="2" id="KW-0378">Hydrolase</keyword>
<feature type="domain" description="Serine aminopeptidase S33" evidence="1">
    <location>
        <begin position="30"/>
        <end position="270"/>
    </location>
</feature>
<dbReference type="GO" id="GO:0016787">
    <property type="term" value="F:hydrolase activity"/>
    <property type="evidence" value="ECO:0007669"/>
    <property type="project" value="UniProtKB-KW"/>
</dbReference>
<comment type="caution">
    <text evidence="2">The sequence shown here is derived from an EMBL/GenBank/DDBJ whole genome shotgun (WGS) entry which is preliminary data.</text>
</comment>
<dbReference type="EMBL" id="QYAC01000007">
    <property type="protein sequence ID" value="MBL3680171.1"/>
    <property type="molecule type" value="Genomic_DNA"/>
</dbReference>
<gene>
    <name evidence="2" type="ORF">D3230_12875</name>
</gene>
<proteinExistence type="predicted"/>
<evidence type="ECO:0000259" key="1">
    <source>
        <dbReference type="Pfam" id="PF12146"/>
    </source>
</evidence>